<reference evidence="2 3" key="1">
    <citation type="submission" date="2019-09" db="EMBL/GenBank/DDBJ databases">
        <title>Genome sequence and assembly of Taibaiella sp.</title>
        <authorList>
            <person name="Chhetri G."/>
        </authorList>
    </citation>
    <scope>NUCLEOTIDE SEQUENCE [LARGE SCALE GENOMIC DNA]</scope>
    <source>
        <strain evidence="2 3">KVB11</strain>
    </source>
</reference>
<dbReference type="Gene3D" id="1.25.40.10">
    <property type="entry name" value="Tetratricopeptide repeat domain"/>
    <property type="match status" value="1"/>
</dbReference>
<keyword evidence="1" id="KW-0472">Membrane</keyword>
<dbReference type="SMART" id="SM00028">
    <property type="entry name" value="TPR"/>
    <property type="match status" value="2"/>
</dbReference>
<name>A0A5M6CHL0_9BACT</name>
<dbReference type="InterPro" id="IPR011990">
    <property type="entry name" value="TPR-like_helical_dom_sf"/>
</dbReference>
<dbReference type="InterPro" id="IPR019734">
    <property type="entry name" value="TPR_rpt"/>
</dbReference>
<proteinExistence type="predicted"/>
<protein>
    <submittedName>
        <fullName evidence="2">Tetratricopeptide repeat protein</fullName>
    </submittedName>
</protein>
<sequence>MANTTNTENIKVVKETSGVDTLRNMQSSFEKNQKVIIGAVVALVVLVGGFFGYKEFIQKPNEEKAANALFSAARWFEVDSLNYTLNGDGQHKGALDVIKKYDGTKAGNLAQYYAGMSYLRTGKPQDAVKHLEKFDGKGTPLEYLAYGAMGDAYMDQGQADKGIDMYKKAAGNEKDIYTSPLYLFRAALASEQAGKIDEAKKLYKEVKEKYPYSQQGNQADKYLARLGDVSEN</sequence>
<evidence type="ECO:0000256" key="1">
    <source>
        <dbReference type="SAM" id="Phobius"/>
    </source>
</evidence>
<organism evidence="2 3">
    <name type="scientific">Taibaiella lutea</name>
    <dbReference type="NCBI Taxonomy" id="2608001"/>
    <lineage>
        <taxon>Bacteria</taxon>
        <taxon>Pseudomonadati</taxon>
        <taxon>Bacteroidota</taxon>
        <taxon>Chitinophagia</taxon>
        <taxon>Chitinophagales</taxon>
        <taxon>Chitinophagaceae</taxon>
        <taxon>Taibaiella</taxon>
    </lineage>
</organism>
<comment type="caution">
    <text evidence="2">The sequence shown here is derived from an EMBL/GenBank/DDBJ whole genome shotgun (WGS) entry which is preliminary data.</text>
</comment>
<keyword evidence="1" id="KW-1133">Transmembrane helix</keyword>
<dbReference type="Proteomes" id="UP000323632">
    <property type="component" value="Unassembled WGS sequence"/>
</dbReference>
<dbReference type="AlphaFoldDB" id="A0A5M6CHL0"/>
<evidence type="ECO:0000313" key="2">
    <source>
        <dbReference type="EMBL" id="KAA5534681.1"/>
    </source>
</evidence>
<keyword evidence="1" id="KW-0812">Transmembrane</keyword>
<dbReference type="RefSeq" id="WP_150032360.1">
    <property type="nucleotide sequence ID" value="NZ_VWSH01000002.1"/>
</dbReference>
<dbReference type="EMBL" id="VWSH01000002">
    <property type="protein sequence ID" value="KAA5534681.1"/>
    <property type="molecule type" value="Genomic_DNA"/>
</dbReference>
<feature type="transmembrane region" description="Helical" evidence="1">
    <location>
        <begin position="35"/>
        <end position="53"/>
    </location>
</feature>
<accession>A0A5M6CHL0</accession>
<evidence type="ECO:0000313" key="3">
    <source>
        <dbReference type="Proteomes" id="UP000323632"/>
    </source>
</evidence>
<keyword evidence="3" id="KW-1185">Reference proteome</keyword>
<dbReference type="Pfam" id="PF13174">
    <property type="entry name" value="TPR_6"/>
    <property type="match status" value="2"/>
</dbReference>
<gene>
    <name evidence="2" type="ORF">F0919_08690</name>
</gene>
<dbReference type="SUPFAM" id="SSF48452">
    <property type="entry name" value="TPR-like"/>
    <property type="match status" value="1"/>
</dbReference>